<name>A0A6D2I6A9_9BRAS</name>
<keyword evidence="5" id="KW-1185">Reference proteome</keyword>
<gene>
    <name evidence="4" type="ORF">MERR_LOCUS10483</name>
</gene>
<feature type="domain" description="Prolamin-like" evidence="3">
    <location>
        <begin position="72"/>
        <end position="142"/>
    </location>
</feature>
<dbReference type="PANTHER" id="PTHR31207:SF40">
    <property type="entry name" value="ECA1 GAMETOGENESIS FAMILY PROTEIN (DUF784)-RELATED"/>
    <property type="match status" value="1"/>
</dbReference>
<dbReference type="AlphaFoldDB" id="A0A6D2I6A9"/>
<dbReference type="InterPro" id="IPR040220">
    <property type="entry name" value="DD11"/>
</dbReference>
<protein>
    <recommendedName>
        <fullName evidence="3">Prolamin-like domain-containing protein</fullName>
    </recommendedName>
</protein>
<evidence type="ECO:0000256" key="1">
    <source>
        <dbReference type="ARBA" id="ARBA00022729"/>
    </source>
</evidence>
<proteinExistence type="predicted"/>
<dbReference type="InterPro" id="IPR008502">
    <property type="entry name" value="Prolamin-like"/>
</dbReference>
<comment type="caution">
    <text evidence="4">The sequence shown here is derived from an EMBL/GenBank/DDBJ whole genome shotgun (WGS) entry which is preliminary data.</text>
</comment>
<dbReference type="OrthoDB" id="1084842at2759"/>
<feature type="signal peptide" evidence="2">
    <location>
        <begin position="1"/>
        <end position="25"/>
    </location>
</feature>
<sequence length="153" mass="17253">MEIKAFFVGLLLVTILISSANPSLATKNYDEPLVDPDTDLSKQLASWPTSGEYNKDMLSKESVKYMEFVEYCAEKMGIKCNEEVLEGILQNKAVSKNCCKKVVELELDCHLAITDIVFKLYKLKRFAPKSLSRSYKVWNRCSAQIVSPVPFSG</sequence>
<evidence type="ECO:0000259" key="3">
    <source>
        <dbReference type="Pfam" id="PF05617"/>
    </source>
</evidence>
<evidence type="ECO:0000313" key="5">
    <source>
        <dbReference type="Proteomes" id="UP000467841"/>
    </source>
</evidence>
<dbReference type="EMBL" id="CACVBM020000777">
    <property type="protein sequence ID" value="CAA7023248.1"/>
    <property type="molecule type" value="Genomic_DNA"/>
</dbReference>
<dbReference type="PANTHER" id="PTHR31207">
    <property type="entry name" value="ECA1 GAMETOGENESIS FAMILY PROTEIN (DUF784)-RELATED-RELATED"/>
    <property type="match status" value="1"/>
</dbReference>
<dbReference type="Proteomes" id="UP000467841">
    <property type="component" value="Unassembled WGS sequence"/>
</dbReference>
<evidence type="ECO:0000313" key="4">
    <source>
        <dbReference type="EMBL" id="CAA7023248.1"/>
    </source>
</evidence>
<reference evidence="4" key="1">
    <citation type="submission" date="2020-01" db="EMBL/GenBank/DDBJ databases">
        <authorList>
            <person name="Mishra B."/>
        </authorList>
    </citation>
    <scope>NUCLEOTIDE SEQUENCE [LARGE SCALE GENOMIC DNA]</scope>
</reference>
<accession>A0A6D2I6A9</accession>
<organism evidence="4 5">
    <name type="scientific">Microthlaspi erraticum</name>
    <dbReference type="NCBI Taxonomy" id="1685480"/>
    <lineage>
        <taxon>Eukaryota</taxon>
        <taxon>Viridiplantae</taxon>
        <taxon>Streptophyta</taxon>
        <taxon>Embryophyta</taxon>
        <taxon>Tracheophyta</taxon>
        <taxon>Spermatophyta</taxon>
        <taxon>Magnoliopsida</taxon>
        <taxon>eudicotyledons</taxon>
        <taxon>Gunneridae</taxon>
        <taxon>Pentapetalae</taxon>
        <taxon>rosids</taxon>
        <taxon>malvids</taxon>
        <taxon>Brassicales</taxon>
        <taxon>Brassicaceae</taxon>
        <taxon>Coluteocarpeae</taxon>
        <taxon>Microthlaspi</taxon>
    </lineage>
</organism>
<evidence type="ECO:0000256" key="2">
    <source>
        <dbReference type="SAM" id="SignalP"/>
    </source>
</evidence>
<feature type="chain" id="PRO_5025386870" description="Prolamin-like domain-containing protein" evidence="2">
    <location>
        <begin position="26"/>
        <end position="153"/>
    </location>
</feature>
<keyword evidence="1 2" id="KW-0732">Signal</keyword>
<dbReference type="Pfam" id="PF05617">
    <property type="entry name" value="Prolamin_like"/>
    <property type="match status" value="1"/>
</dbReference>